<proteinExistence type="predicted"/>
<dbReference type="CDD" id="cd01650">
    <property type="entry name" value="RT_nLTR_like"/>
    <property type="match status" value="1"/>
</dbReference>
<dbReference type="InterPro" id="IPR043502">
    <property type="entry name" value="DNA/RNA_pol_sf"/>
</dbReference>
<sequence>FCCCFVFMMAFSAELTPNQTTANFISCKGSKLSFFHSNLCSARNKEDQLCVLLQEFSFQFDIVMLTETWYQNELEVLQMNHYKTYFLNRESKRGGGVLIYVKNTLCCEILPCFSFISDDLEVLSLKCEQQVFSVMYRPPNGNMEGFFLQLERFLDFINVGQYALFLGGDFNIDMLRPSSAQCSFSSILESSGCVNVIASPTRITSSSSTLIDLFITNTDTRNTSGGVINAQLSDHLPLYMFTMHTTPNKENNIEDLPTFQNVNPTTLEQFRSLVNTTDWDEIYNLGNPDDAYNTFLTIFTRIYNIAFKYQPIRPKSSRQKPWITRECLKMIRKKNRLYGKFLKTRGLDDLRSFKTFRNRLTKLLRKLKDNYLLCLFNRHLMSRPDQTWKTINKLLNRSAQLNNVTEIKVGESTLREKALADSFNNYFVNLVQGTQNSDASSYLGTPNENSAFLGPTDEHEVYHMFNTIRNSKCTDIDNIQIKPVKYVLDILTPIITHIFNISISSGIFPKKMQIAKVIVIFKGGDINDHSNYRPISILPVFSKCLEKIIHRRMTSFCDRFSLITSSQYGFRKGRSTELALLNQKEFILKSFEQKLLTLGVFVDFSKAFDRINHTTLISKLQFYGFRGLTLKLLTSYLEFRKQSVFINNYSSDFQALKTGVPQGSILGPLLFNIYINDIVTISPNTTFVIYADDTTLLFSANNVDTLAETTNNTLEHLHKWSEANSLLINTSKTKAVIFKPHNKLVNIDLHLKLGLSSIEVVPNVKTLGVMFNENMSWDSHIQIVIKKISSVVGILNKFRSSLPVRIKLLIYNSLFMSHLNYCHLVWGTSTTTNLDKLTILQKKAIRAIINVPQSTHTKPLLKSLNVLSLNKLYEYTLLIRYIASIKQRTPDISNISELTINIRPYNVRHEEVWRIPFSRTTYGTQMLKHRLPFLLNHLIENNVIIEHLTSHSLKLIFL</sequence>
<protein>
    <submittedName>
        <fullName evidence="2">Putative tick transposon</fullName>
    </submittedName>
</protein>
<dbReference type="SUPFAM" id="SSF56219">
    <property type="entry name" value="DNase I-like"/>
    <property type="match status" value="1"/>
</dbReference>
<name>A0A147BMP1_IXORI</name>
<dbReference type="Pfam" id="PF00078">
    <property type="entry name" value="RVT_1"/>
    <property type="match status" value="1"/>
</dbReference>
<dbReference type="PANTHER" id="PTHR33332">
    <property type="entry name" value="REVERSE TRANSCRIPTASE DOMAIN-CONTAINING PROTEIN"/>
    <property type="match status" value="1"/>
</dbReference>
<dbReference type="Gene3D" id="3.60.10.10">
    <property type="entry name" value="Endonuclease/exonuclease/phosphatase"/>
    <property type="match status" value="1"/>
</dbReference>
<dbReference type="InterPro" id="IPR005135">
    <property type="entry name" value="Endo/exonuclease/phosphatase"/>
</dbReference>
<dbReference type="InterPro" id="IPR036691">
    <property type="entry name" value="Endo/exonu/phosph_ase_sf"/>
</dbReference>
<dbReference type="GO" id="GO:0071897">
    <property type="term" value="P:DNA biosynthetic process"/>
    <property type="evidence" value="ECO:0007669"/>
    <property type="project" value="UniProtKB-ARBA"/>
</dbReference>
<reference evidence="2" key="1">
    <citation type="journal article" date="2018" name="PLoS Negl. Trop. Dis.">
        <title>Sialome diversity of ticks revealed by RNAseq of single tick salivary glands.</title>
        <authorList>
            <person name="Perner J."/>
            <person name="Kropackova S."/>
            <person name="Kopacek P."/>
            <person name="Ribeiro J.M."/>
        </authorList>
    </citation>
    <scope>NUCLEOTIDE SEQUENCE</scope>
    <source>
        <strain evidence="2">Siblings of single egg batch collected in Ceske Budejovice</strain>
        <tissue evidence="2">Salivary glands</tissue>
    </source>
</reference>
<organism evidence="2">
    <name type="scientific">Ixodes ricinus</name>
    <name type="common">Common tick</name>
    <name type="synonym">Acarus ricinus</name>
    <dbReference type="NCBI Taxonomy" id="34613"/>
    <lineage>
        <taxon>Eukaryota</taxon>
        <taxon>Metazoa</taxon>
        <taxon>Ecdysozoa</taxon>
        <taxon>Arthropoda</taxon>
        <taxon>Chelicerata</taxon>
        <taxon>Arachnida</taxon>
        <taxon>Acari</taxon>
        <taxon>Parasitiformes</taxon>
        <taxon>Ixodida</taxon>
        <taxon>Ixodoidea</taxon>
        <taxon>Ixodidae</taxon>
        <taxon>Ixodinae</taxon>
        <taxon>Ixodes</taxon>
    </lineage>
</organism>
<evidence type="ECO:0000313" key="2">
    <source>
        <dbReference type="EMBL" id="JAR92058.1"/>
    </source>
</evidence>
<dbReference type="GO" id="GO:0003824">
    <property type="term" value="F:catalytic activity"/>
    <property type="evidence" value="ECO:0007669"/>
    <property type="project" value="InterPro"/>
</dbReference>
<dbReference type="SUPFAM" id="SSF56672">
    <property type="entry name" value="DNA/RNA polymerases"/>
    <property type="match status" value="1"/>
</dbReference>
<evidence type="ECO:0000259" key="1">
    <source>
        <dbReference type="PROSITE" id="PS50878"/>
    </source>
</evidence>
<dbReference type="EMBL" id="GEGO01003346">
    <property type="protein sequence ID" value="JAR92058.1"/>
    <property type="molecule type" value="Transcribed_RNA"/>
</dbReference>
<dbReference type="InterPro" id="IPR000477">
    <property type="entry name" value="RT_dom"/>
</dbReference>
<accession>A0A147BMP1</accession>
<feature type="domain" description="Reverse transcriptase" evidence="1">
    <location>
        <begin position="501"/>
        <end position="749"/>
    </location>
</feature>
<feature type="non-terminal residue" evidence="2">
    <location>
        <position position="1"/>
    </location>
</feature>
<dbReference type="Pfam" id="PF03372">
    <property type="entry name" value="Exo_endo_phos"/>
    <property type="match status" value="1"/>
</dbReference>
<dbReference type="AlphaFoldDB" id="A0A147BMP1"/>
<dbReference type="PROSITE" id="PS50878">
    <property type="entry name" value="RT_POL"/>
    <property type="match status" value="1"/>
</dbReference>